<comment type="caution">
    <text evidence="1">The sequence shown here is derived from an EMBL/GenBank/DDBJ whole genome shotgun (WGS) entry which is preliminary data.</text>
</comment>
<dbReference type="Gene3D" id="2.40.50.140">
    <property type="entry name" value="Nucleic acid-binding proteins"/>
    <property type="match status" value="1"/>
</dbReference>
<dbReference type="Gramene" id="Psat06G0243100-T1">
    <property type="protein sequence ID" value="KAI5396218.1"/>
    <property type="gene ID" value="KIW84_062431"/>
</dbReference>
<organism evidence="1 2">
    <name type="scientific">Pisum sativum</name>
    <name type="common">Garden pea</name>
    <name type="synonym">Lathyrus oleraceus</name>
    <dbReference type="NCBI Taxonomy" id="3888"/>
    <lineage>
        <taxon>Eukaryota</taxon>
        <taxon>Viridiplantae</taxon>
        <taxon>Streptophyta</taxon>
        <taxon>Embryophyta</taxon>
        <taxon>Tracheophyta</taxon>
        <taxon>Spermatophyta</taxon>
        <taxon>Magnoliopsida</taxon>
        <taxon>eudicotyledons</taxon>
        <taxon>Gunneridae</taxon>
        <taxon>Pentapetalae</taxon>
        <taxon>rosids</taxon>
        <taxon>fabids</taxon>
        <taxon>Fabales</taxon>
        <taxon>Fabaceae</taxon>
        <taxon>Papilionoideae</taxon>
        <taxon>50 kb inversion clade</taxon>
        <taxon>NPAAA clade</taxon>
        <taxon>Hologalegina</taxon>
        <taxon>IRL clade</taxon>
        <taxon>Fabeae</taxon>
        <taxon>Lathyrus</taxon>
    </lineage>
</organism>
<protein>
    <submittedName>
        <fullName evidence="1">Uncharacterized protein</fullName>
    </submittedName>
</protein>
<dbReference type="AlphaFoldDB" id="A0A9D5A6E7"/>
<dbReference type="EMBL" id="JAMSHJ010000006">
    <property type="protein sequence ID" value="KAI5396218.1"/>
    <property type="molecule type" value="Genomic_DNA"/>
</dbReference>
<dbReference type="Proteomes" id="UP001058974">
    <property type="component" value="Chromosome 6"/>
</dbReference>
<reference evidence="1 2" key="1">
    <citation type="journal article" date="2022" name="Nat. Genet.">
        <title>Improved pea reference genome and pan-genome highlight genomic features and evolutionary characteristics.</title>
        <authorList>
            <person name="Yang T."/>
            <person name="Liu R."/>
            <person name="Luo Y."/>
            <person name="Hu S."/>
            <person name="Wang D."/>
            <person name="Wang C."/>
            <person name="Pandey M.K."/>
            <person name="Ge S."/>
            <person name="Xu Q."/>
            <person name="Li N."/>
            <person name="Li G."/>
            <person name="Huang Y."/>
            <person name="Saxena R.K."/>
            <person name="Ji Y."/>
            <person name="Li M."/>
            <person name="Yan X."/>
            <person name="He Y."/>
            <person name="Liu Y."/>
            <person name="Wang X."/>
            <person name="Xiang C."/>
            <person name="Varshney R.K."/>
            <person name="Ding H."/>
            <person name="Gao S."/>
            <person name="Zong X."/>
        </authorList>
    </citation>
    <scope>NUCLEOTIDE SEQUENCE [LARGE SCALE GENOMIC DNA]</scope>
    <source>
        <strain evidence="1 2">cv. Zhongwan 6</strain>
    </source>
</reference>
<proteinExistence type="predicted"/>
<evidence type="ECO:0000313" key="1">
    <source>
        <dbReference type="EMBL" id="KAI5396218.1"/>
    </source>
</evidence>
<accession>A0A9D5A6E7</accession>
<dbReference type="InterPro" id="IPR012340">
    <property type="entry name" value="NA-bd_OB-fold"/>
</dbReference>
<evidence type="ECO:0000313" key="2">
    <source>
        <dbReference type="Proteomes" id="UP001058974"/>
    </source>
</evidence>
<gene>
    <name evidence="1" type="ORF">KIW84_062431</name>
</gene>
<name>A0A9D5A6E7_PEA</name>
<keyword evidence="2" id="KW-1185">Reference proteome</keyword>
<dbReference type="SUPFAM" id="SSF50249">
    <property type="entry name" value="Nucleic acid-binding proteins"/>
    <property type="match status" value="1"/>
</dbReference>
<sequence length="118" mass="13137">MDGQVIEHQTLYNGHPINNDTPPKVCENKFKLLFNSATTVTKAEFLEIPAHQFKFKSILDILNGNISHGCLYDVIGCLHEVSRTQKPGNGKKVVANIVLLDAYGNTIDCTLWDDYGCN</sequence>